<evidence type="ECO:0000313" key="1">
    <source>
        <dbReference type="EMBL" id="MCP2729431.1"/>
    </source>
</evidence>
<dbReference type="AlphaFoldDB" id="A0AAE3GRN1"/>
<proteinExistence type="predicted"/>
<protein>
    <submittedName>
        <fullName evidence="1">DUF928 domain-containing protein</fullName>
    </submittedName>
</protein>
<dbReference type="Pfam" id="PF06051">
    <property type="entry name" value="DUF928"/>
    <property type="match status" value="1"/>
</dbReference>
<comment type="caution">
    <text evidence="1">The sequence shown here is derived from an EMBL/GenBank/DDBJ whole genome shotgun (WGS) entry which is preliminary data.</text>
</comment>
<reference evidence="1" key="1">
    <citation type="submission" date="2022-06" db="EMBL/GenBank/DDBJ databases">
        <title>New cyanobacteria of genus Symplocastrum in benthos of Lake Baikal.</title>
        <authorList>
            <person name="Sorokovikova E."/>
            <person name="Tikhonova I."/>
            <person name="Krasnopeev A."/>
            <person name="Evseev P."/>
            <person name="Gladkikh A."/>
            <person name="Belykh O."/>
        </authorList>
    </citation>
    <scope>NUCLEOTIDE SEQUENCE</scope>
    <source>
        <strain evidence="1">BBK-W-15</strain>
    </source>
</reference>
<gene>
    <name evidence="1" type="ORF">NJ959_13310</name>
</gene>
<dbReference type="Proteomes" id="UP001204953">
    <property type="component" value="Unassembled WGS sequence"/>
</dbReference>
<organism evidence="1 2">
    <name type="scientific">Limnofasciculus baicalensis BBK-W-15</name>
    <dbReference type="NCBI Taxonomy" id="2699891"/>
    <lineage>
        <taxon>Bacteria</taxon>
        <taxon>Bacillati</taxon>
        <taxon>Cyanobacteriota</taxon>
        <taxon>Cyanophyceae</taxon>
        <taxon>Coleofasciculales</taxon>
        <taxon>Coleofasciculaceae</taxon>
        <taxon>Limnofasciculus</taxon>
        <taxon>Limnofasciculus baicalensis</taxon>
    </lineage>
</organism>
<name>A0AAE3GRN1_9CYAN</name>
<dbReference type="InterPro" id="IPR010328">
    <property type="entry name" value="DUF928"/>
</dbReference>
<sequence length="264" mass="28894">MTPTKPIINAILIIASLISLPLPSLAELDKPNNANSDPIGIRFVLANPPLPDNGTPQTNRGTGTRGDCIYKAESPPLTHLAGEKNFELTVSEHPTFWVYVPYTSAEVPSGEFSLQDGDEDVYRTRFQLPAKAGVVGISLPSTNKSLEVGKTYRWYFEINCPSSDSTNQKTPDSVTGIVKRVSPSIQLAEELKTAKTPLERIAAYTKHSIWYETLTELAQLRLKEPENPTINKLWVDLLTDENIGLNSIAPQPIAGSVTTNSPPK</sequence>
<accession>A0AAE3GRN1</accession>
<dbReference type="RefSeq" id="WP_254012217.1">
    <property type="nucleotide sequence ID" value="NZ_JAMZMM010000115.1"/>
</dbReference>
<evidence type="ECO:0000313" key="2">
    <source>
        <dbReference type="Proteomes" id="UP001204953"/>
    </source>
</evidence>
<dbReference type="EMBL" id="JAMZMM010000115">
    <property type="protein sequence ID" value="MCP2729431.1"/>
    <property type="molecule type" value="Genomic_DNA"/>
</dbReference>
<keyword evidence="2" id="KW-1185">Reference proteome</keyword>